<organism evidence="1 2">
    <name type="scientific">Cutaneotrichosporon oleaginosum</name>
    <dbReference type="NCBI Taxonomy" id="879819"/>
    <lineage>
        <taxon>Eukaryota</taxon>
        <taxon>Fungi</taxon>
        <taxon>Dikarya</taxon>
        <taxon>Basidiomycota</taxon>
        <taxon>Agaricomycotina</taxon>
        <taxon>Tremellomycetes</taxon>
        <taxon>Trichosporonales</taxon>
        <taxon>Trichosporonaceae</taxon>
        <taxon>Cutaneotrichosporon</taxon>
    </lineage>
</organism>
<dbReference type="InterPro" id="IPR034444">
    <property type="entry name" value="Nuo17.8"/>
</dbReference>
<dbReference type="PANTHER" id="PTHR42100:SF1">
    <property type="entry name" value="OXIDOREDUCTASE 178 KDA SUBUNIT, PUTATIVE (AFU_ORTHOLOGUE AFUA_8G04320)-RELATED"/>
    <property type="match status" value="1"/>
</dbReference>
<dbReference type="PANTHER" id="PTHR42100">
    <property type="entry name" value="OXIDOREDUCTASE 178 KDA SUBUNIT, PUTATIVE (AFU_ORTHOLOGUE AFUA_8G04320)-RELATED"/>
    <property type="match status" value="1"/>
</dbReference>
<dbReference type="RefSeq" id="XP_018277035.1">
    <property type="nucleotide sequence ID" value="XM_018423847.1"/>
</dbReference>
<name>A0A0J1AYY9_9TREE</name>
<evidence type="ECO:0000313" key="2">
    <source>
        <dbReference type="Proteomes" id="UP000053611"/>
    </source>
</evidence>
<dbReference type="GeneID" id="28984450"/>
<proteinExistence type="predicted"/>
<gene>
    <name evidence="1" type="ORF">CC85DRAFT_287384</name>
</gene>
<reference evidence="1 2" key="1">
    <citation type="submission" date="2015-03" db="EMBL/GenBank/DDBJ databases">
        <title>Genomics and transcriptomics of the oil-accumulating basidiomycete yeast T. oleaginosus allow insights into substrate utilization and the diverse evolutionary trajectories of mating systems in fungi.</title>
        <authorList>
            <consortium name="DOE Joint Genome Institute"/>
            <person name="Kourist R."/>
            <person name="Kracht O."/>
            <person name="Bracharz F."/>
            <person name="Lipzen A."/>
            <person name="Nolan M."/>
            <person name="Ohm R."/>
            <person name="Grigoriev I."/>
            <person name="Sun S."/>
            <person name="Heitman J."/>
            <person name="Bruck T."/>
            <person name="Nowrousian M."/>
        </authorList>
    </citation>
    <scope>NUCLEOTIDE SEQUENCE [LARGE SCALE GENOMIC DNA]</scope>
    <source>
        <strain evidence="1 2">IBC0246</strain>
    </source>
</reference>
<dbReference type="EMBL" id="KQ087233">
    <property type="protein sequence ID" value="KLT40544.1"/>
    <property type="molecule type" value="Genomic_DNA"/>
</dbReference>
<dbReference type="GO" id="GO:0005739">
    <property type="term" value="C:mitochondrion"/>
    <property type="evidence" value="ECO:0007669"/>
    <property type="project" value="InterPro"/>
</dbReference>
<dbReference type="Proteomes" id="UP000053611">
    <property type="component" value="Unassembled WGS sequence"/>
</dbReference>
<sequence length="169" mass="18773">MLRPALQTARNVRLTRSFQTSAARRAAHGDSKHDTHESFFTGPWIQAGIIFAFGVTAYNFLPSPKEVVASPTTSNSALEQEAKNDSAPWLTRFLAGRLAGAAEQNEQYNDKHLALTIEAADQRLLFNEAERPKVRRLKYPSLFEQQSPYLVGAGTTPDLSKLVIKSDEQ</sequence>
<keyword evidence="2" id="KW-1185">Reference proteome</keyword>
<evidence type="ECO:0000313" key="1">
    <source>
        <dbReference type="EMBL" id="KLT40544.1"/>
    </source>
</evidence>
<protein>
    <submittedName>
        <fullName evidence="1">Uncharacterized protein</fullName>
    </submittedName>
</protein>
<dbReference type="AlphaFoldDB" id="A0A0J1AYY9"/>
<dbReference type="STRING" id="879819.A0A0J1AYY9"/>
<dbReference type="OrthoDB" id="2120038at2759"/>
<accession>A0A0J1AYY9</accession>